<dbReference type="AlphaFoldDB" id="A0A915HXW2"/>
<evidence type="ECO:0000313" key="2">
    <source>
        <dbReference type="WBParaSite" id="nRc.2.0.1.t06665-RA"/>
    </source>
</evidence>
<reference evidence="2" key="1">
    <citation type="submission" date="2022-11" db="UniProtKB">
        <authorList>
            <consortium name="WormBaseParasite"/>
        </authorList>
    </citation>
    <scope>IDENTIFICATION</scope>
</reference>
<dbReference type="WBParaSite" id="nRc.2.0.1.t06665-RA">
    <property type="protein sequence ID" value="nRc.2.0.1.t06665-RA"/>
    <property type="gene ID" value="nRc.2.0.1.g06665"/>
</dbReference>
<dbReference type="Proteomes" id="UP000887565">
    <property type="component" value="Unplaced"/>
</dbReference>
<evidence type="ECO:0000313" key="1">
    <source>
        <dbReference type="Proteomes" id="UP000887565"/>
    </source>
</evidence>
<organism evidence="1 2">
    <name type="scientific">Romanomermis culicivorax</name>
    <name type="common">Nematode worm</name>
    <dbReference type="NCBI Taxonomy" id="13658"/>
    <lineage>
        <taxon>Eukaryota</taxon>
        <taxon>Metazoa</taxon>
        <taxon>Ecdysozoa</taxon>
        <taxon>Nematoda</taxon>
        <taxon>Enoplea</taxon>
        <taxon>Dorylaimia</taxon>
        <taxon>Mermithida</taxon>
        <taxon>Mermithoidea</taxon>
        <taxon>Mermithidae</taxon>
        <taxon>Romanomermis</taxon>
    </lineage>
</organism>
<name>A0A915HXW2_ROMCU</name>
<proteinExistence type="predicted"/>
<protein>
    <submittedName>
        <fullName evidence="2">Uncharacterized protein</fullName>
    </submittedName>
</protein>
<sequence>MSNKEKHGKCLSTVPKICHCLEYHVQVTGILCFCGHIEQIHKKFISKSLSWTPDICLICKSEHS</sequence>
<accession>A0A915HXW2</accession>
<keyword evidence="1" id="KW-1185">Reference proteome</keyword>